<reference evidence="2" key="1">
    <citation type="journal article" date="2020" name="Plant Biotechnol. J.">
        <title>The pomegranate (Punica granatum L.) draft genome dissects genetic divergence between soft- and hard-seeded cultivars.</title>
        <authorList>
            <person name="Luo X."/>
            <person name="Li H."/>
            <person name="Wu Z."/>
            <person name="Yao W."/>
            <person name="Zhao P."/>
            <person name="Cao D."/>
            <person name="Yu H."/>
            <person name="Li K."/>
            <person name="Poudel K."/>
            <person name="Zhao D."/>
            <person name="Zhang F."/>
            <person name="Xia X."/>
            <person name="Chen L."/>
            <person name="Wang Q."/>
            <person name="Jing D."/>
            <person name="Cao S."/>
        </authorList>
    </citation>
    <scope>NUCLEOTIDE SEQUENCE [LARGE SCALE GENOMIC DNA]</scope>
    <source>
        <strain evidence="2">cv. Tunisia</strain>
    </source>
</reference>
<sequence length="440" mass="50163">MHEEYMALLHNHTWDLVQPTPTQNVVRCKWVYCIKQKADGGIDSSFYVVSSKWPIRQLDVKNAFLQEHLIEEVYMTQPPGFIDPSRPDYHIGFSDSKADSSLFILWGKQYIVYLLVYVDDMILTGTPGAPFKSIIIALQKEFAMKDLGPLHFFLGMEARRNSAGLYLTQSKYIHDILTRTSMLECKPISSPVNTGPRLSIRDGSSFEDPSLYRSVVGSLQYLSLTRPDIAYSVNQVCQFLHCPTTTHWQAVKRILRYLKGTITHELHIHPSSMSSVHGFSNADWVGNPDDRRSVSGFVIFLGSNPVSWSSKKQRTVARSSTESEYKSLANATAEILWLQSLLQELGISQHHPPTLWCDNISTIYLTANPIFHVRTKHIEIDYHFVRERFLRRQLLIRFINSTDQLASGLTKGLFSSRFIDIRSKLHVEIPPFGLQGSNKG</sequence>
<name>A0A6P8D2J1_PUNGR</name>
<evidence type="ECO:0000259" key="1">
    <source>
        <dbReference type="Pfam" id="PF07727"/>
    </source>
</evidence>
<proteinExistence type="predicted"/>
<organism evidence="2 3">
    <name type="scientific">Punica granatum</name>
    <name type="common">Pomegranate</name>
    <dbReference type="NCBI Taxonomy" id="22663"/>
    <lineage>
        <taxon>Eukaryota</taxon>
        <taxon>Viridiplantae</taxon>
        <taxon>Streptophyta</taxon>
        <taxon>Embryophyta</taxon>
        <taxon>Tracheophyta</taxon>
        <taxon>Spermatophyta</taxon>
        <taxon>Magnoliopsida</taxon>
        <taxon>eudicotyledons</taxon>
        <taxon>Gunneridae</taxon>
        <taxon>Pentapetalae</taxon>
        <taxon>rosids</taxon>
        <taxon>malvids</taxon>
        <taxon>Myrtales</taxon>
        <taxon>Lythraceae</taxon>
        <taxon>Punica</taxon>
    </lineage>
</organism>
<dbReference type="OrthoDB" id="414945at2759"/>
<dbReference type="InterPro" id="IPR043502">
    <property type="entry name" value="DNA/RNA_pol_sf"/>
</dbReference>
<dbReference type="CDD" id="cd09272">
    <property type="entry name" value="RNase_HI_RT_Ty1"/>
    <property type="match status" value="1"/>
</dbReference>
<dbReference type="PANTHER" id="PTHR11439:SF455">
    <property type="entry name" value="RLK (RECEPTOR-LIKE PROTEIN KINASE) 8, PUTATIVE-RELATED"/>
    <property type="match status" value="1"/>
</dbReference>
<gene>
    <name evidence="3" type="primary">LOC116199509</name>
</gene>
<reference evidence="3" key="2">
    <citation type="submission" date="2025-08" db="UniProtKB">
        <authorList>
            <consortium name="RefSeq"/>
        </authorList>
    </citation>
    <scope>IDENTIFICATION</scope>
    <source>
        <tissue evidence="3">Leaf</tissue>
    </source>
</reference>
<feature type="domain" description="Reverse transcriptase Ty1/copia-type" evidence="1">
    <location>
        <begin position="91"/>
        <end position="192"/>
    </location>
</feature>
<dbReference type="SUPFAM" id="SSF56672">
    <property type="entry name" value="DNA/RNA polymerases"/>
    <property type="match status" value="1"/>
</dbReference>
<dbReference type="Proteomes" id="UP000515151">
    <property type="component" value="Chromosome 3"/>
</dbReference>
<dbReference type="Pfam" id="PF07727">
    <property type="entry name" value="RVT_2"/>
    <property type="match status" value="1"/>
</dbReference>
<dbReference type="AlphaFoldDB" id="A0A6P8D2J1"/>
<accession>A0A6P8D2J1</accession>
<protein>
    <submittedName>
        <fullName evidence="3">Uncharacterized protein LOC116199509</fullName>
    </submittedName>
</protein>
<dbReference type="GeneID" id="116199509"/>
<keyword evidence="2" id="KW-1185">Reference proteome</keyword>
<dbReference type="PANTHER" id="PTHR11439">
    <property type="entry name" value="GAG-POL-RELATED RETROTRANSPOSON"/>
    <property type="match status" value="1"/>
</dbReference>
<dbReference type="InterPro" id="IPR013103">
    <property type="entry name" value="RVT_2"/>
</dbReference>
<dbReference type="RefSeq" id="XP_031385738.1">
    <property type="nucleotide sequence ID" value="XM_031529878.1"/>
</dbReference>
<evidence type="ECO:0000313" key="2">
    <source>
        <dbReference type="Proteomes" id="UP000515151"/>
    </source>
</evidence>
<evidence type="ECO:0000313" key="3">
    <source>
        <dbReference type="RefSeq" id="XP_031385738.1"/>
    </source>
</evidence>